<comment type="similarity">
    <text evidence="3 12 15">Belongs to the phosphoglycerate kinase family.</text>
</comment>
<dbReference type="UniPathway" id="UPA00109">
    <property type="reaction ID" value="UER00185"/>
</dbReference>
<feature type="binding site" evidence="12 14">
    <location>
        <position position="328"/>
    </location>
    <ligand>
        <name>ATP</name>
        <dbReference type="ChEBI" id="CHEBI:30616"/>
    </ligand>
</feature>
<feature type="binding site" evidence="12 14">
    <location>
        <position position="206"/>
    </location>
    <ligand>
        <name>ATP</name>
        <dbReference type="ChEBI" id="CHEBI:30616"/>
    </ligand>
</feature>
<comment type="caution">
    <text evidence="12">Lacks conserved residue(s) required for the propagation of feature annotation.</text>
</comment>
<comment type="subunit">
    <text evidence="4 12">Monomer.</text>
</comment>
<reference evidence="16 17" key="1">
    <citation type="submission" date="2016-01" db="EMBL/GenBank/DDBJ databases">
        <authorList>
            <person name="Oliw E.H."/>
        </authorList>
    </citation>
    <scope>NUCLEOTIDE SEQUENCE [LARGE SCALE GENOMIC DNA]</scope>
    <source>
        <strain evidence="16 17">CMW7756B</strain>
    </source>
</reference>
<keyword evidence="11 12" id="KW-0324">Glycolysis</keyword>
<keyword evidence="7 12" id="KW-0808">Transferase</keyword>
<dbReference type="PANTHER" id="PTHR11406:SF23">
    <property type="entry name" value="PHOSPHOGLYCERATE KINASE 1, CHLOROPLASTIC-RELATED"/>
    <property type="match status" value="1"/>
</dbReference>
<evidence type="ECO:0000256" key="7">
    <source>
        <dbReference type="ARBA" id="ARBA00022679"/>
    </source>
</evidence>
<evidence type="ECO:0000256" key="6">
    <source>
        <dbReference type="ARBA" id="ARBA00016471"/>
    </source>
</evidence>
<evidence type="ECO:0000256" key="4">
    <source>
        <dbReference type="ARBA" id="ARBA00011245"/>
    </source>
</evidence>
<evidence type="ECO:0000256" key="15">
    <source>
        <dbReference type="RuleBase" id="RU000532"/>
    </source>
</evidence>
<evidence type="ECO:0000256" key="9">
    <source>
        <dbReference type="ARBA" id="ARBA00022777"/>
    </source>
</evidence>
<feature type="binding site" evidence="12">
    <location>
        <position position="123"/>
    </location>
    <ligand>
        <name>substrate</name>
    </ligand>
</feature>
<dbReference type="STRING" id="39777.B7L28_05375"/>
<dbReference type="HAMAP" id="MF_00145">
    <property type="entry name" value="Phosphoglyc_kinase"/>
    <property type="match status" value="1"/>
</dbReference>
<dbReference type="GO" id="GO:0004618">
    <property type="term" value="F:phosphoglycerate kinase activity"/>
    <property type="evidence" value="ECO:0007669"/>
    <property type="project" value="UniProtKB-UniRule"/>
</dbReference>
<accession>A0A133S340</accession>
<dbReference type="Gene3D" id="3.40.50.1260">
    <property type="entry name" value="Phosphoglycerate kinase, N-terminal domain"/>
    <property type="match status" value="2"/>
</dbReference>
<keyword evidence="12" id="KW-0963">Cytoplasm</keyword>
<feature type="binding site" evidence="12 13">
    <location>
        <begin position="64"/>
        <end position="67"/>
    </location>
    <ligand>
        <name>substrate</name>
    </ligand>
</feature>
<feature type="binding site" evidence="12 14">
    <location>
        <begin position="354"/>
        <end position="357"/>
    </location>
    <ligand>
        <name>ATP</name>
        <dbReference type="ChEBI" id="CHEBI:30616"/>
    </ligand>
</feature>
<organism evidence="16">
    <name type="scientific">Veillonella atypica</name>
    <dbReference type="NCBI Taxonomy" id="39777"/>
    <lineage>
        <taxon>Bacteria</taxon>
        <taxon>Bacillati</taxon>
        <taxon>Bacillota</taxon>
        <taxon>Negativicutes</taxon>
        <taxon>Veillonellales</taxon>
        <taxon>Veillonellaceae</taxon>
        <taxon>Veillonella</taxon>
    </lineage>
</organism>
<dbReference type="FunFam" id="3.40.50.1260:FF:000003">
    <property type="entry name" value="Phosphoglycerate kinase"/>
    <property type="match status" value="1"/>
</dbReference>
<dbReference type="EC" id="2.7.2.3" evidence="5 12"/>
<dbReference type="Pfam" id="PF00162">
    <property type="entry name" value="PGK"/>
    <property type="match status" value="1"/>
</dbReference>
<dbReference type="EMBL" id="LRQT01000079">
    <property type="protein sequence ID" value="KXA62885.1"/>
    <property type="molecule type" value="Genomic_DNA"/>
</dbReference>
<evidence type="ECO:0000256" key="3">
    <source>
        <dbReference type="ARBA" id="ARBA00008982"/>
    </source>
</evidence>
<dbReference type="InterPro" id="IPR001576">
    <property type="entry name" value="Phosphoglycerate_kinase"/>
</dbReference>
<evidence type="ECO:0000256" key="13">
    <source>
        <dbReference type="PIRSR" id="PIRSR000724-1"/>
    </source>
</evidence>
<dbReference type="PROSITE" id="PS00111">
    <property type="entry name" value="PGLYCERATE_KINASE"/>
    <property type="match status" value="1"/>
</dbReference>
<feature type="binding site" evidence="13">
    <location>
        <position position="156"/>
    </location>
    <ligand>
        <name>(2R)-3-phosphoglycerate</name>
        <dbReference type="ChEBI" id="CHEBI:58272"/>
    </ligand>
</feature>
<dbReference type="GO" id="GO:0005524">
    <property type="term" value="F:ATP binding"/>
    <property type="evidence" value="ECO:0007669"/>
    <property type="project" value="UniProtKB-KW"/>
</dbReference>
<dbReference type="SUPFAM" id="SSF53748">
    <property type="entry name" value="Phosphoglycerate kinase"/>
    <property type="match status" value="1"/>
</dbReference>
<dbReference type="InterPro" id="IPR036043">
    <property type="entry name" value="Phosphoglycerate_kinase_sf"/>
</dbReference>
<evidence type="ECO:0000313" key="17">
    <source>
        <dbReference type="Proteomes" id="UP000070226"/>
    </source>
</evidence>
<sequence>MGGNSRMKLTILDMNVDNKRVFVRVDFNVPMKDGVITDDTRIRGALDTIKYLIDHNAKVILASHFGRPKGERKPDMTLAPCAKRLSELINKPVAFVDDCVGPKVEAAVEALQPGDVLMLENLRYHNEETKNDPEFAKQLASLADVAINDAFGVSHRNAASVVGIADYIPMGAGFLLKKEIDALSAAVVHPKTPMAAIIGGAKVTDKISVISNLLPKVDVMIIGGGMANAFIKAQGCNIGSSLYEDGQDAIATDLVMEARVAGARLLTPIDAVVADAFSNDANTKIVDVDNIEDGWMILDIGPKTRDLYTEALANMKTIIWNGPMGVFEMDNFAAGTNAVAKAVAESDAMTIVGGGDSVAAIEKSGLADKISHISTGGGASLELLEGKVLPGIAALTEA</sequence>
<dbReference type="GO" id="GO:0043531">
    <property type="term" value="F:ADP binding"/>
    <property type="evidence" value="ECO:0007669"/>
    <property type="project" value="TreeGrafter"/>
</dbReference>
<evidence type="ECO:0000256" key="2">
    <source>
        <dbReference type="ARBA" id="ARBA00004838"/>
    </source>
</evidence>
<evidence type="ECO:0000256" key="14">
    <source>
        <dbReference type="PIRSR" id="PIRSR000724-2"/>
    </source>
</evidence>
<keyword evidence="10 12" id="KW-0067">ATP-binding</keyword>
<dbReference type="FunFam" id="3.40.50.1260:FF:000006">
    <property type="entry name" value="Phosphoglycerate kinase"/>
    <property type="match status" value="1"/>
</dbReference>
<dbReference type="InterPro" id="IPR015824">
    <property type="entry name" value="Phosphoglycerate_kinase_N"/>
</dbReference>
<dbReference type="PRINTS" id="PR00477">
    <property type="entry name" value="PHGLYCKINASE"/>
</dbReference>
<keyword evidence="9 12" id="KW-0418">Kinase</keyword>
<feature type="binding site" evidence="13">
    <location>
        <position position="41"/>
    </location>
    <ligand>
        <name>(2R)-3-phosphoglycerate</name>
        <dbReference type="ChEBI" id="CHEBI:58272"/>
    </ligand>
</feature>
<feature type="binding site" evidence="13">
    <location>
        <position position="123"/>
    </location>
    <ligand>
        <name>(2R)-3-phosphoglycerate</name>
        <dbReference type="ChEBI" id="CHEBI:58272"/>
    </ligand>
</feature>
<evidence type="ECO:0000313" key="16">
    <source>
        <dbReference type="EMBL" id="KXA62885.1"/>
    </source>
</evidence>
<proteinExistence type="inferred from homology"/>
<dbReference type="GO" id="GO:0005829">
    <property type="term" value="C:cytosol"/>
    <property type="evidence" value="ECO:0007669"/>
    <property type="project" value="TreeGrafter"/>
</dbReference>
<comment type="pathway">
    <text evidence="2 12">Carbohydrate degradation; glycolysis; pyruvate from D-glyceraldehyde 3-phosphate: step 2/5.</text>
</comment>
<evidence type="ECO:0000256" key="11">
    <source>
        <dbReference type="ARBA" id="ARBA00023152"/>
    </source>
</evidence>
<keyword evidence="8 12" id="KW-0547">Nucleotide-binding</keyword>
<feature type="binding site" evidence="12 13">
    <location>
        <begin position="26"/>
        <end position="28"/>
    </location>
    <ligand>
        <name>substrate</name>
    </ligand>
</feature>
<dbReference type="AlphaFoldDB" id="A0A133S340"/>
<gene>
    <name evidence="12" type="primary">pgk</name>
    <name evidence="16" type="ORF">HMPREF3233_01448</name>
</gene>
<dbReference type="PANTHER" id="PTHR11406">
    <property type="entry name" value="PHOSPHOGLYCERATE KINASE"/>
    <property type="match status" value="1"/>
</dbReference>
<feature type="binding site" evidence="12">
    <location>
        <position position="41"/>
    </location>
    <ligand>
        <name>substrate</name>
    </ligand>
</feature>
<protein>
    <recommendedName>
        <fullName evidence="6 12">Phosphoglycerate kinase</fullName>
        <ecNumber evidence="5 12">2.7.2.3</ecNumber>
    </recommendedName>
</protein>
<dbReference type="Proteomes" id="UP000070226">
    <property type="component" value="Unassembled WGS sequence"/>
</dbReference>
<dbReference type="PATRIC" id="fig|39777.7.peg.1414"/>
<comment type="caution">
    <text evidence="16">The sequence shown here is derived from an EMBL/GenBank/DDBJ whole genome shotgun (WGS) entry which is preliminary data.</text>
</comment>
<comment type="catalytic activity">
    <reaction evidence="1 12 15">
        <text>(2R)-3-phosphoglycerate + ATP = (2R)-3-phospho-glyceroyl phosphate + ADP</text>
        <dbReference type="Rhea" id="RHEA:14801"/>
        <dbReference type="ChEBI" id="CHEBI:30616"/>
        <dbReference type="ChEBI" id="CHEBI:57604"/>
        <dbReference type="ChEBI" id="CHEBI:58272"/>
        <dbReference type="ChEBI" id="CHEBI:456216"/>
        <dbReference type="EC" id="2.7.2.3"/>
    </reaction>
</comment>
<evidence type="ECO:0000256" key="1">
    <source>
        <dbReference type="ARBA" id="ARBA00000642"/>
    </source>
</evidence>
<dbReference type="CDD" id="cd00318">
    <property type="entry name" value="Phosphoglycerate_kinase"/>
    <property type="match status" value="1"/>
</dbReference>
<dbReference type="InterPro" id="IPR015911">
    <property type="entry name" value="Phosphoglycerate_kinase_CS"/>
</dbReference>
<evidence type="ECO:0000256" key="8">
    <source>
        <dbReference type="ARBA" id="ARBA00022741"/>
    </source>
</evidence>
<comment type="subcellular location">
    <subcellularLocation>
        <location evidence="12">Cytoplasm</location>
    </subcellularLocation>
</comment>
<feature type="binding site" evidence="12">
    <location>
        <position position="156"/>
    </location>
    <ligand>
        <name>substrate</name>
    </ligand>
</feature>
<evidence type="ECO:0000256" key="12">
    <source>
        <dbReference type="HAMAP-Rule" id="MF_00145"/>
    </source>
</evidence>
<dbReference type="GO" id="GO:0006096">
    <property type="term" value="P:glycolytic process"/>
    <property type="evidence" value="ECO:0007669"/>
    <property type="project" value="UniProtKB-UniRule"/>
</dbReference>
<dbReference type="PIRSF" id="PIRSF000724">
    <property type="entry name" value="Pgk"/>
    <property type="match status" value="1"/>
</dbReference>
<evidence type="ECO:0000256" key="5">
    <source>
        <dbReference type="ARBA" id="ARBA00013061"/>
    </source>
</evidence>
<evidence type="ECO:0000256" key="10">
    <source>
        <dbReference type="ARBA" id="ARBA00022840"/>
    </source>
</evidence>
<dbReference type="GO" id="GO:0006094">
    <property type="term" value="P:gluconeogenesis"/>
    <property type="evidence" value="ECO:0007669"/>
    <property type="project" value="TreeGrafter"/>
</dbReference>
<name>A0A133S340_9FIRM</name>